<proteinExistence type="predicted"/>
<dbReference type="OrthoDB" id="1377500at2"/>
<dbReference type="SUPFAM" id="SSF52266">
    <property type="entry name" value="SGNH hydrolase"/>
    <property type="match status" value="1"/>
</dbReference>
<dbReference type="AlphaFoldDB" id="A0A2G1VMI6"/>
<evidence type="ECO:0000313" key="1">
    <source>
        <dbReference type="EMBL" id="PHQ27699.1"/>
    </source>
</evidence>
<protein>
    <submittedName>
        <fullName evidence="1">Uncharacterized protein</fullName>
    </submittedName>
</protein>
<dbReference type="Proteomes" id="UP000229433">
    <property type="component" value="Unassembled WGS sequence"/>
</dbReference>
<evidence type="ECO:0000313" key="2">
    <source>
        <dbReference type="Proteomes" id="UP000229433"/>
    </source>
</evidence>
<name>A0A2G1VMI6_9FLAO</name>
<reference evidence="1 2" key="1">
    <citation type="submission" date="2017-08" db="EMBL/GenBank/DDBJ databases">
        <title>The whole genome shortgun sequences of strain Leeuwenhoekiella nanhaiensis G18 from the South China Sea.</title>
        <authorList>
            <person name="Liu Q."/>
        </authorList>
    </citation>
    <scope>NUCLEOTIDE SEQUENCE [LARGE SCALE GENOMIC DNA]</scope>
    <source>
        <strain evidence="1 2">G18</strain>
    </source>
</reference>
<dbReference type="GO" id="GO:0016788">
    <property type="term" value="F:hydrolase activity, acting on ester bonds"/>
    <property type="evidence" value="ECO:0007669"/>
    <property type="project" value="UniProtKB-ARBA"/>
</dbReference>
<sequence>MVAIVNIDSNTFSINGIKYKKIFVAVPAGSDSIRIVSAYDGRFEVLPVTKFSDVTVDGVTSATQVELISSVIDIILNRISPSDVTGKLDKDGYEGTAKDLDQKIDSMATGIRGTLFIAGLPDGNGGFEAPTVDGNYNAGEAGTYTGLLDNTGAAIVVSAGELTNSQTILNKKGDVWTKTVYPFGFVAPTLPTPVAPSSTSSTTEPAGAKQTFDLVDNIINTPSFENAAAFVIDTGLGSVTDFPGGGTRTVINFTSLEVGKSVKSFSYYYQSSDQRTSYFQIFRKNSENNYTRIFSTPSIITTGSNRSVYFELDTPFEVTEADLYFGVAVQSAGSNTFGYINTGVDSFGGNMSSSVSTNIDETITTSSQPIDFLFVVNAYYVVDKVEKFINETTLSQVSSAIQKDINKYDFSAFSRSSLNSFANAYFPSLAISPIDGYISTFKADFTGDVTPTEGDDTTNRYVYLVTAYDLGVSSNGGRILNIASISEKVLANKAGLQNYELQTAIPIKENMRFGVFSSYGANDTSKALSRRVTSGTDQPFYGSFSAGISNINNKGTFIAPTRVQTFTPELIVDILPDIALSAKSINQKNGVVGIDENRQFPVNVFSGLNRLVGKKMLCLGTSFLQQWTSIDRGYIAQVGLKTGMTMINEGVSSSYIVDRGNLGLTRTVAAGGTASYETKMASLGDTNPPDFLYISHLVNDIGNYGSAVLAGDISSTDLTNLYGAYNFSIQHAYSLNPKVKIIIDTPPNIYTQEDSANRTRANMQAGSDIIKSICAYYNITFIDYGNDCGLNEINYKLYKADVNGQTGDFLHPSYELCELWSNYLAINLINRFG</sequence>
<comment type="caution">
    <text evidence="1">The sequence shown here is derived from an EMBL/GenBank/DDBJ whole genome shotgun (WGS) entry which is preliminary data.</text>
</comment>
<organism evidence="1 2">
    <name type="scientific">Leeuwenhoekiella nanhaiensis</name>
    <dbReference type="NCBI Taxonomy" id="1655491"/>
    <lineage>
        <taxon>Bacteria</taxon>
        <taxon>Pseudomonadati</taxon>
        <taxon>Bacteroidota</taxon>
        <taxon>Flavobacteriia</taxon>
        <taxon>Flavobacteriales</taxon>
        <taxon>Flavobacteriaceae</taxon>
        <taxon>Leeuwenhoekiella</taxon>
    </lineage>
</organism>
<accession>A0A2G1VMI6</accession>
<keyword evidence="2" id="KW-1185">Reference proteome</keyword>
<gene>
    <name evidence="1" type="ORF">CJ305_18710</name>
</gene>
<dbReference type="EMBL" id="NQXA01000035">
    <property type="protein sequence ID" value="PHQ27699.1"/>
    <property type="molecule type" value="Genomic_DNA"/>
</dbReference>
<dbReference type="Gene3D" id="3.40.50.1110">
    <property type="entry name" value="SGNH hydrolase"/>
    <property type="match status" value="1"/>
</dbReference>
<dbReference type="InterPro" id="IPR036514">
    <property type="entry name" value="SGNH_hydro_sf"/>
</dbReference>
<dbReference type="RefSeq" id="WP_099647791.1">
    <property type="nucleotide sequence ID" value="NZ_KZ319314.1"/>
</dbReference>